<evidence type="ECO:0000313" key="1">
    <source>
        <dbReference type="EMBL" id="KAJ9060494.1"/>
    </source>
</evidence>
<proteinExistence type="predicted"/>
<accession>A0ACC2SE02</accession>
<dbReference type="Proteomes" id="UP001165960">
    <property type="component" value="Unassembled WGS sequence"/>
</dbReference>
<keyword evidence="2" id="KW-1185">Reference proteome</keyword>
<evidence type="ECO:0000313" key="2">
    <source>
        <dbReference type="Proteomes" id="UP001165960"/>
    </source>
</evidence>
<protein>
    <submittedName>
        <fullName evidence="1">Uncharacterized protein</fullName>
    </submittedName>
</protein>
<sequence>MGPHLVGTVEAETDQAAALKQVHQELHVTLAITVTTYKEYTDFKHQESPTYRPGDLVMVVCDCTTVTIEYLAK</sequence>
<dbReference type="EMBL" id="QTSX02005179">
    <property type="protein sequence ID" value="KAJ9060494.1"/>
    <property type="molecule type" value="Genomic_DNA"/>
</dbReference>
<name>A0ACC2SE02_9FUNG</name>
<organism evidence="1 2">
    <name type="scientific">Entomophthora muscae</name>
    <dbReference type="NCBI Taxonomy" id="34485"/>
    <lineage>
        <taxon>Eukaryota</taxon>
        <taxon>Fungi</taxon>
        <taxon>Fungi incertae sedis</taxon>
        <taxon>Zoopagomycota</taxon>
        <taxon>Entomophthoromycotina</taxon>
        <taxon>Entomophthoromycetes</taxon>
        <taxon>Entomophthorales</taxon>
        <taxon>Entomophthoraceae</taxon>
        <taxon>Entomophthora</taxon>
    </lineage>
</organism>
<gene>
    <name evidence="1" type="ORF">DSO57_1030421</name>
</gene>
<reference evidence="1" key="1">
    <citation type="submission" date="2022-04" db="EMBL/GenBank/DDBJ databases">
        <title>Genome of the entomopathogenic fungus Entomophthora muscae.</title>
        <authorList>
            <person name="Elya C."/>
            <person name="Lovett B.R."/>
            <person name="Lee E."/>
            <person name="Macias A.M."/>
            <person name="Hajek A.E."/>
            <person name="De Bivort B.L."/>
            <person name="Kasson M.T."/>
            <person name="De Fine Licht H.H."/>
            <person name="Stajich J.E."/>
        </authorList>
    </citation>
    <scope>NUCLEOTIDE SEQUENCE</scope>
    <source>
        <strain evidence="1">Berkeley</strain>
    </source>
</reference>
<comment type="caution">
    <text evidence="1">The sequence shown here is derived from an EMBL/GenBank/DDBJ whole genome shotgun (WGS) entry which is preliminary data.</text>
</comment>